<dbReference type="CDD" id="cd03809">
    <property type="entry name" value="GT4_MtfB-like"/>
    <property type="match status" value="1"/>
</dbReference>
<dbReference type="PANTHER" id="PTHR46401">
    <property type="entry name" value="GLYCOSYLTRANSFERASE WBBK-RELATED"/>
    <property type="match status" value="1"/>
</dbReference>
<keyword evidence="1 4" id="KW-0808">Transferase</keyword>
<evidence type="ECO:0000256" key="1">
    <source>
        <dbReference type="ARBA" id="ARBA00022679"/>
    </source>
</evidence>
<dbReference type="OrthoDB" id="798298at2"/>
<gene>
    <name evidence="4" type="ordered locus">Celal_1143</name>
</gene>
<feature type="domain" description="Glycosyltransferase subfamily 4-like N-terminal" evidence="3">
    <location>
        <begin position="37"/>
        <end position="148"/>
    </location>
</feature>
<dbReference type="AlphaFoldDB" id="E6X6F4"/>
<evidence type="ECO:0000313" key="4">
    <source>
        <dbReference type="EMBL" id="ADV48460.1"/>
    </source>
</evidence>
<dbReference type="InterPro" id="IPR001296">
    <property type="entry name" value="Glyco_trans_1"/>
</dbReference>
<proteinExistence type="predicted"/>
<protein>
    <submittedName>
        <fullName evidence="4">Glycosyl transferase group 1</fullName>
    </submittedName>
</protein>
<keyword evidence="5" id="KW-1185">Reference proteome</keyword>
<dbReference type="HOGENOM" id="CLU_009583_27_1_10"/>
<dbReference type="STRING" id="688270.Celal_1143"/>
<dbReference type="Pfam" id="PF13439">
    <property type="entry name" value="Glyco_transf_4"/>
    <property type="match status" value="1"/>
</dbReference>
<evidence type="ECO:0000259" key="2">
    <source>
        <dbReference type="Pfam" id="PF00534"/>
    </source>
</evidence>
<dbReference type="InterPro" id="IPR028098">
    <property type="entry name" value="Glyco_trans_4-like_N"/>
</dbReference>
<sequence length="328" mass="37481">MRINYFFRHPKVGFSIQRVFQTVNLGVKKVFETEETFLPNPKSNIPAIFKNGMFARKKQLDINHITGDAHYLLYFLNTSKTVVTVHDIMYYSYLSGIKKKLWKILYIDSLTRAEKVVFISEFAQQQVLNEINLAQNQYSIIPNPVSPDFTLKPKKFNKVKPVILHIGGKMERKNLARTIQALENISCHLRIIGKLSEKNSQLLQECKTDFSNAFNLTNEEIVMEYENCDIVNFPSLFEGFGMPIIEGQAVGRIVVTSNIPPMNQVAGGGAVLVEPTDITSIKNAYEDIITNAVFREEIIQQGIKNVEKYKLSTITNQYATLYNELIEK</sequence>
<dbReference type="KEGG" id="cao:Celal_1143"/>
<feature type="domain" description="Glycosyl transferase family 1" evidence="2">
    <location>
        <begin position="153"/>
        <end position="304"/>
    </location>
</feature>
<dbReference type="Proteomes" id="UP000008634">
    <property type="component" value="Chromosome"/>
</dbReference>
<dbReference type="RefSeq" id="WP_013549946.1">
    <property type="nucleotide sequence ID" value="NC_014934.1"/>
</dbReference>
<evidence type="ECO:0000259" key="3">
    <source>
        <dbReference type="Pfam" id="PF13439"/>
    </source>
</evidence>
<dbReference type="Pfam" id="PF00534">
    <property type="entry name" value="Glycos_transf_1"/>
    <property type="match status" value="1"/>
</dbReference>
<dbReference type="eggNOG" id="COG0438">
    <property type="taxonomic scope" value="Bacteria"/>
</dbReference>
<organism evidence="4 5">
    <name type="scientific">Cellulophaga algicola (strain DSM 14237 / IC166 / ACAM 630)</name>
    <dbReference type="NCBI Taxonomy" id="688270"/>
    <lineage>
        <taxon>Bacteria</taxon>
        <taxon>Pseudomonadati</taxon>
        <taxon>Bacteroidota</taxon>
        <taxon>Flavobacteriia</taxon>
        <taxon>Flavobacteriales</taxon>
        <taxon>Flavobacteriaceae</taxon>
        <taxon>Cellulophaga</taxon>
    </lineage>
</organism>
<dbReference type="GO" id="GO:0016757">
    <property type="term" value="F:glycosyltransferase activity"/>
    <property type="evidence" value="ECO:0007669"/>
    <property type="project" value="InterPro"/>
</dbReference>
<dbReference type="EMBL" id="CP002453">
    <property type="protein sequence ID" value="ADV48460.1"/>
    <property type="molecule type" value="Genomic_DNA"/>
</dbReference>
<reference evidence="4 5" key="1">
    <citation type="journal article" date="2010" name="Stand. Genomic Sci.">
        <title>Complete genome sequence of Cellulophaga algicola type strain (IC166).</title>
        <authorList>
            <person name="Abt B."/>
            <person name="Lu M."/>
            <person name="Misra M."/>
            <person name="Han C."/>
            <person name="Nolan M."/>
            <person name="Lucas S."/>
            <person name="Hammon N."/>
            <person name="Deshpande S."/>
            <person name="Cheng J.F."/>
            <person name="Tapia R."/>
            <person name="Goodwin L."/>
            <person name="Pitluck S."/>
            <person name="Liolios K."/>
            <person name="Pagani I."/>
            <person name="Ivanova N."/>
            <person name="Mavromatis K."/>
            <person name="Ovchinikova G."/>
            <person name="Pati A."/>
            <person name="Chen A."/>
            <person name="Palaniappan K."/>
            <person name="Land M."/>
            <person name="Hauser L."/>
            <person name="Chang Y.J."/>
            <person name="Jeffries C.D."/>
            <person name="Detter J.C."/>
            <person name="Brambilla E."/>
            <person name="Rohde M."/>
            <person name="Tindall B.J."/>
            <person name="Goker M."/>
            <person name="Woyke T."/>
            <person name="Bristow J."/>
            <person name="Eisen J.A."/>
            <person name="Markowitz V."/>
            <person name="Hugenholtz P."/>
            <person name="Kyrpides N.C."/>
            <person name="Klenk H.P."/>
            <person name="Lapidus A."/>
        </authorList>
    </citation>
    <scope>NUCLEOTIDE SEQUENCE [LARGE SCALE GENOMIC DNA]</scope>
    <source>
        <strain evidence="5">DSM 14237 / IC166 / ACAM 630</strain>
    </source>
</reference>
<dbReference type="PANTHER" id="PTHR46401:SF2">
    <property type="entry name" value="GLYCOSYLTRANSFERASE WBBK-RELATED"/>
    <property type="match status" value="1"/>
</dbReference>
<dbReference type="SUPFAM" id="SSF53756">
    <property type="entry name" value="UDP-Glycosyltransferase/glycogen phosphorylase"/>
    <property type="match status" value="1"/>
</dbReference>
<dbReference type="Gene3D" id="3.40.50.2000">
    <property type="entry name" value="Glycogen Phosphorylase B"/>
    <property type="match status" value="2"/>
</dbReference>
<name>E6X6F4_CELAD</name>
<accession>E6X6F4</accession>
<evidence type="ECO:0000313" key="5">
    <source>
        <dbReference type="Proteomes" id="UP000008634"/>
    </source>
</evidence>